<comment type="similarity">
    <text evidence="2 11">Belongs to the ABC-2 integral membrane protein family.</text>
</comment>
<dbReference type="GO" id="GO:0015920">
    <property type="term" value="P:lipopolysaccharide transport"/>
    <property type="evidence" value="ECO:0007669"/>
    <property type="project" value="TreeGrafter"/>
</dbReference>
<keyword evidence="14" id="KW-1185">Reference proteome</keyword>
<dbReference type="AlphaFoldDB" id="A0A178XMG4"/>
<evidence type="ECO:0000256" key="8">
    <source>
        <dbReference type="ARBA" id="ARBA00022989"/>
    </source>
</evidence>
<evidence type="ECO:0000259" key="12">
    <source>
        <dbReference type="PROSITE" id="PS51012"/>
    </source>
</evidence>
<dbReference type="RefSeq" id="WP_064243621.1">
    <property type="nucleotide sequence ID" value="NZ_LPUX01000064.1"/>
</dbReference>
<keyword evidence="5" id="KW-0762">Sugar transport</keyword>
<feature type="transmembrane region" description="Helical" evidence="11">
    <location>
        <begin position="144"/>
        <end position="166"/>
    </location>
</feature>
<keyword evidence="4 11" id="KW-1003">Cell membrane</keyword>
<dbReference type="InterPro" id="IPR047817">
    <property type="entry name" value="ABC2_TM_bact-type"/>
</dbReference>
<evidence type="ECO:0000256" key="9">
    <source>
        <dbReference type="ARBA" id="ARBA00023047"/>
    </source>
</evidence>
<proteinExistence type="inferred from homology"/>
<evidence type="ECO:0000256" key="4">
    <source>
        <dbReference type="ARBA" id="ARBA00022475"/>
    </source>
</evidence>
<keyword evidence="9" id="KW-0625">Polysaccharide transport</keyword>
<dbReference type="GO" id="GO:0043190">
    <property type="term" value="C:ATP-binding cassette (ABC) transporter complex"/>
    <property type="evidence" value="ECO:0007669"/>
    <property type="project" value="InterPro"/>
</dbReference>
<protein>
    <recommendedName>
        <fullName evidence="11">Transport permease protein</fullName>
    </recommendedName>
</protein>
<dbReference type="InterPro" id="IPR000412">
    <property type="entry name" value="ABC_2_transport"/>
</dbReference>
<gene>
    <name evidence="13" type="ORF">AU381_17940</name>
</gene>
<dbReference type="PANTHER" id="PTHR30413">
    <property type="entry name" value="INNER MEMBRANE TRANSPORT PERMEASE"/>
    <property type="match status" value="1"/>
</dbReference>
<feature type="domain" description="ABC transmembrane type-2" evidence="12">
    <location>
        <begin position="28"/>
        <end position="249"/>
    </location>
</feature>
<feature type="transmembrane region" description="Helical" evidence="11">
    <location>
        <begin position="172"/>
        <end position="189"/>
    </location>
</feature>
<feature type="transmembrane region" description="Helical" evidence="11">
    <location>
        <begin position="116"/>
        <end position="132"/>
    </location>
</feature>
<keyword evidence="6 11" id="KW-0812">Transmembrane</keyword>
<evidence type="ECO:0000256" key="2">
    <source>
        <dbReference type="ARBA" id="ARBA00007783"/>
    </source>
</evidence>
<sequence length="258" mass="28805">MKLIVQHFRVTAALMVREMSTRYGSKPGGYLWAIFDPVAHVAMMTLIFQVFARMPALGLSFPLFFASGYLPFTFYQRMSSFMAGTMKANKALLSYPVVSPFDAIVSRFILQLMTDALVSVLILFLIIELGGVSQPMDLAGMAEAAGSAAMLGLGIGTINIVMFARLPLYEQIFGIINRPLFMISGVFFLPESLPSPFRDYILYNPLVHIIMWFRSAVYPEYRADGLDKGYVLEFALVCFVAGLALLTASMREIREERV</sequence>
<evidence type="ECO:0000256" key="5">
    <source>
        <dbReference type="ARBA" id="ARBA00022597"/>
    </source>
</evidence>
<dbReference type="InterPro" id="IPR013525">
    <property type="entry name" value="ABC2_TM"/>
</dbReference>
<dbReference type="PRINTS" id="PR00164">
    <property type="entry name" value="ABC2TRNSPORT"/>
</dbReference>
<evidence type="ECO:0000256" key="1">
    <source>
        <dbReference type="ARBA" id="ARBA00004651"/>
    </source>
</evidence>
<feature type="transmembrane region" description="Helical" evidence="11">
    <location>
        <begin position="29"/>
        <end position="48"/>
    </location>
</feature>
<dbReference type="STRING" id="1472378.AU381_17940"/>
<keyword evidence="10 11" id="KW-0472">Membrane</keyword>
<feature type="transmembrane region" description="Helical" evidence="11">
    <location>
        <begin position="54"/>
        <end position="72"/>
    </location>
</feature>
<dbReference type="PROSITE" id="PS51012">
    <property type="entry name" value="ABC_TM2"/>
    <property type="match status" value="1"/>
</dbReference>
<evidence type="ECO:0000256" key="6">
    <source>
        <dbReference type="ARBA" id="ARBA00022692"/>
    </source>
</evidence>
<keyword evidence="3 11" id="KW-0813">Transport</keyword>
<feature type="transmembrane region" description="Helical" evidence="11">
    <location>
        <begin position="230"/>
        <end position="248"/>
    </location>
</feature>
<evidence type="ECO:0000256" key="3">
    <source>
        <dbReference type="ARBA" id="ARBA00022448"/>
    </source>
</evidence>
<dbReference type="Pfam" id="PF01061">
    <property type="entry name" value="ABC2_membrane"/>
    <property type="match status" value="1"/>
</dbReference>
<keyword evidence="8 11" id="KW-1133">Transmembrane helix</keyword>
<evidence type="ECO:0000256" key="11">
    <source>
        <dbReference type="RuleBase" id="RU361157"/>
    </source>
</evidence>
<comment type="caution">
    <text evidence="13">The sequence shown here is derived from an EMBL/GenBank/DDBJ whole genome shotgun (WGS) entry which is preliminary data.</text>
</comment>
<evidence type="ECO:0000313" key="13">
    <source>
        <dbReference type="EMBL" id="OAP36394.1"/>
    </source>
</evidence>
<organism evidence="13 14">
    <name type="scientific">Sinorhizobium glycinis</name>
    <dbReference type="NCBI Taxonomy" id="1472378"/>
    <lineage>
        <taxon>Bacteria</taxon>
        <taxon>Pseudomonadati</taxon>
        <taxon>Pseudomonadota</taxon>
        <taxon>Alphaproteobacteria</taxon>
        <taxon>Hyphomicrobiales</taxon>
        <taxon>Rhizobiaceae</taxon>
        <taxon>Sinorhizobium/Ensifer group</taxon>
        <taxon>Sinorhizobium</taxon>
    </lineage>
</organism>
<evidence type="ECO:0000256" key="7">
    <source>
        <dbReference type="ARBA" id="ARBA00022903"/>
    </source>
</evidence>
<dbReference type="OrthoDB" id="8479094at2"/>
<dbReference type="Proteomes" id="UP000094025">
    <property type="component" value="Unassembled WGS sequence"/>
</dbReference>
<dbReference type="PANTHER" id="PTHR30413:SF10">
    <property type="entry name" value="CAPSULE POLYSACCHARIDE EXPORT INNER-MEMBRANE PROTEIN CTRC"/>
    <property type="match status" value="1"/>
</dbReference>
<keyword evidence="7" id="KW-0972">Capsule biogenesis/degradation</keyword>
<dbReference type="GO" id="GO:0015774">
    <property type="term" value="P:polysaccharide transport"/>
    <property type="evidence" value="ECO:0007669"/>
    <property type="project" value="UniProtKB-KW"/>
</dbReference>
<reference evidence="13 14" key="1">
    <citation type="journal article" date="2016" name="Int. J. Syst. Evol. Microbiol.">
        <title>Ensifer glycinis sp. nov., an novel rhizobial species associated with Glycine spp.</title>
        <authorList>
            <person name="Yan H."/>
            <person name="Yan J."/>
            <person name="Sui X.H."/>
            <person name="Wang E.T."/>
            <person name="Chen W.X."/>
            <person name="Zhang X.X."/>
            <person name="Chen W.F."/>
        </authorList>
    </citation>
    <scope>NUCLEOTIDE SEQUENCE [LARGE SCALE GENOMIC DNA]</scope>
    <source>
        <strain evidence="13 14">CCBAU 23380</strain>
    </source>
</reference>
<name>A0A178XMG4_9HYPH</name>
<accession>A0A178XMG4</accession>
<dbReference type="GO" id="GO:0140359">
    <property type="term" value="F:ABC-type transporter activity"/>
    <property type="evidence" value="ECO:0007669"/>
    <property type="project" value="InterPro"/>
</dbReference>
<evidence type="ECO:0000313" key="14">
    <source>
        <dbReference type="Proteomes" id="UP000094025"/>
    </source>
</evidence>
<dbReference type="EMBL" id="LPUX01000064">
    <property type="protein sequence ID" value="OAP36394.1"/>
    <property type="molecule type" value="Genomic_DNA"/>
</dbReference>
<evidence type="ECO:0000256" key="10">
    <source>
        <dbReference type="ARBA" id="ARBA00023136"/>
    </source>
</evidence>
<comment type="subcellular location">
    <subcellularLocation>
        <location evidence="11">Cell inner membrane</location>
        <topology evidence="11">Multi-pass membrane protein</topology>
    </subcellularLocation>
    <subcellularLocation>
        <location evidence="1">Cell membrane</location>
        <topology evidence="1">Multi-pass membrane protein</topology>
    </subcellularLocation>
</comment>